<comment type="caution">
    <text evidence="1">The sequence shown here is derived from an EMBL/GenBank/DDBJ whole genome shotgun (WGS) entry which is preliminary data.</text>
</comment>
<accession>A0AAD4UNU6</accession>
<sequence>MLFGSAVRSEGCAGLGSRRAPTRLQHWSIATLTTTESPRQLDLSQRDEKWASSSDPFEYFSLRNQWIFVLGKIGNRQIKRTTFTMIKAAHCPRCGADVHTSPVPAGSHTEHLASGLAPLPRHAAGPCFCASGVARSAAGVQSACPALIRELDAKFAITSKVVRNFAEHVP</sequence>
<dbReference type="Proteomes" id="UP001214576">
    <property type="component" value="Unassembled WGS sequence"/>
</dbReference>
<proteinExistence type="predicted"/>
<protein>
    <submittedName>
        <fullName evidence="1">Uncharacterized protein</fullName>
    </submittedName>
</protein>
<keyword evidence="2" id="KW-1185">Reference proteome</keyword>
<dbReference type="EMBL" id="JAKZEL010000001">
    <property type="protein sequence ID" value="KAI4549938.1"/>
    <property type="molecule type" value="Genomic_DNA"/>
</dbReference>
<evidence type="ECO:0000313" key="2">
    <source>
        <dbReference type="Proteomes" id="UP001214576"/>
    </source>
</evidence>
<reference evidence="1" key="1">
    <citation type="submission" date="2022-03" db="EMBL/GenBank/DDBJ databases">
        <title>Genomic analyses of argali, domestic sheep and their hybrids provide insights into chromosomal evolution, heterosis and genetic basis of agronomic traits.</title>
        <authorList>
            <person name="Li M."/>
        </authorList>
    </citation>
    <scope>NUCLEOTIDE SEQUENCE</scope>
    <source>
        <strain evidence="1">CAU-MHL-2022a</strain>
        <tissue evidence="1">Skin</tissue>
    </source>
</reference>
<evidence type="ECO:0000313" key="1">
    <source>
        <dbReference type="EMBL" id="KAI4549938.1"/>
    </source>
</evidence>
<gene>
    <name evidence="1" type="ORF">MG293_002268</name>
</gene>
<name>A0AAD4UNU6_OVIAM</name>
<dbReference type="AlphaFoldDB" id="A0AAD4UNU6"/>
<organism evidence="1 2">
    <name type="scientific">Ovis ammon polii</name>
    <dbReference type="NCBI Taxonomy" id="230172"/>
    <lineage>
        <taxon>Eukaryota</taxon>
        <taxon>Metazoa</taxon>
        <taxon>Chordata</taxon>
        <taxon>Craniata</taxon>
        <taxon>Vertebrata</taxon>
        <taxon>Euteleostomi</taxon>
        <taxon>Mammalia</taxon>
        <taxon>Eutheria</taxon>
        <taxon>Laurasiatheria</taxon>
        <taxon>Artiodactyla</taxon>
        <taxon>Ruminantia</taxon>
        <taxon>Pecora</taxon>
        <taxon>Bovidae</taxon>
        <taxon>Caprinae</taxon>
        <taxon>Ovis</taxon>
    </lineage>
</organism>